<dbReference type="AlphaFoldDB" id="A0A917T0T0"/>
<comment type="caution">
    <text evidence="1">The sequence shown here is derived from an EMBL/GenBank/DDBJ whole genome shotgun (WGS) entry which is preliminary data.</text>
</comment>
<reference evidence="1" key="2">
    <citation type="submission" date="2020-09" db="EMBL/GenBank/DDBJ databases">
        <authorList>
            <person name="Sun Q."/>
            <person name="Zhou Y."/>
        </authorList>
    </citation>
    <scope>NUCLEOTIDE SEQUENCE</scope>
    <source>
        <strain evidence="1">CGMCC 1.6293</strain>
    </source>
</reference>
<dbReference type="EMBL" id="BMLF01000002">
    <property type="protein sequence ID" value="GGM06343.1"/>
    <property type="molecule type" value="Genomic_DNA"/>
</dbReference>
<evidence type="ECO:0000313" key="1">
    <source>
        <dbReference type="EMBL" id="GGM06343.1"/>
    </source>
</evidence>
<keyword evidence="2" id="KW-1185">Reference proteome</keyword>
<name>A0A917T0T0_9RHOB</name>
<protein>
    <submittedName>
        <fullName evidence="1">Uncharacterized protein</fullName>
    </submittedName>
</protein>
<accession>A0A917T0T0</accession>
<dbReference type="RefSeq" id="WP_028287186.1">
    <property type="nucleotide sequence ID" value="NZ_BMLF01000002.1"/>
</dbReference>
<gene>
    <name evidence="1" type="ORF">GCM10011534_30160</name>
</gene>
<organism evidence="1 2">
    <name type="scientific">Pseudooceanicola nanhaiensis</name>
    <dbReference type="NCBI Taxonomy" id="375761"/>
    <lineage>
        <taxon>Bacteria</taxon>
        <taxon>Pseudomonadati</taxon>
        <taxon>Pseudomonadota</taxon>
        <taxon>Alphaproteobacteria</taxon>
        <taxon>Rhodobacterales</taxon>
        <taxon>Paracoccaceae</taxon>
        <taxon>Pseudooceanicola</taxon>
    </lineage>
</organism>
<reference evidence="1" key="1">
    <citation type="journal article" date="2014" name="Int. J. Syst. Evol. Microbiol.">
        <title>Complete genome sequence of Corynebacterium casei LMG S-19264T (=DSM 44701T), isolated from a smear-ripened cheese.</title>
        <authorList>
            <consortium name="US DOE Joint Genome Institute (JGI-PGF)"/>
            <person name="Walter F."/>
            <person name="Albersmeier A."/>
            <person name="Kalinowski J."/>
            <person name="Ruckert C."/>
        </authorList>
    </citation>
    <scope>NUCLEOTIDE SEQUENCE</scope>
    <source>
        <strain evidence="1">CGMCC 1.6293</strain>
    </source>
</reference>
<dbReference type="Proteomes" id="UP000649829">
    <property type="component" value="Unassembled WGS sequence"/>
</dbReference>
<sequence>MTDDTPLNLFARPAEAARSDYALHRYRRALLANHETPKGILAVPHKDPARDRALRAVFGPQPER</sequence>
<proteinExistence type="predicted"/>
<evidence type="ECO:0000313" key="2">
    <source>
        <dbReference type="Proteomes" id="UP000649829"/>
    </source>
</evidence>